<keyword evidence="1" id="KW-0805">Transcription regulation</keyword>
<name>A0A071MYC3_9BURK</name>
<dbReference type="SMART" id="SM00344">
    <property type="entry name" value="HTH_ASNC"/>
    <property type="match status" value="1"/>
</dbReference>
<comment type="caution">
    <text evidence="5">The sequence shown here is derived from an EMBL/GenBank/DDBJ whole genome shotgun (WGS) entry which is preliminary data.</text>
</comment>
<reference evidence="5" key="1">
    <citation type="submission" date="2014-04" db="EMBL/GenBank/DDBJ databases">
        <title>In planta biocontrol of soil-borne Fusarium wilt of banana through a plant endophytic bacterium, Burkholderia cenocepacia 869T2.</title>
        <authorList>
            <person name="Ho Y.-N."/>
            <person name="Chiang H.-M."/>
            <person name="Chao C.-P."/>
            <person name="Su C.-C."/>
            <person name="Hsu H.-F."/>
            <person name="Guo C.-T."/>
            <person name="Hsieh J.-L."/>
            <person name="Huang C.-C."/>
        </authorList>
    </citation>
    <scope>NUCLEOTIDE SEQUENCE [LARGE SCALE GENOMIC DNA]</scope>
    <source>
        <strain evidence="5">869T2</strain>
    </source>
</reference>
<dbReference type="InterPro" id="IPR036390">
    <property type="entry name" value="WH_DNA-bd_sf"/>
</dbReference>
<dbReference type="Pfam" id="PF01037">
    <property type="entry name" value="AsnC_trans_reg"/>
    <property type="match status" value="1"/>
</dbReference>
<dbReference type="AlphaFoldDB" id="A0A071MYC3"/>
<evidence type="ECO:0000256" key="2">
    <source>
        <dbReference type="ARBA" id="ARBA00023125"/>
    </source>
</evidence>
<dbReference type="Gene3D" id="3.30.70.920">
    <property type="match status" value="1"/>
</dbReference>
<dbReference type="InterPro" id="IPR019888">
    <property type="entry name" value="Tscrpt_reg_AsnC-like"/>
</dbReference>
<evidence type="ECO:0000256" key="1">
    <source>
        <dbReference type="ARBA" id="ARBA00023015"/>
    </source>
</evidence>
<dbReference type="InterPro" id="IPR036388">
    <property type="entry name" value="WH-like_DNA-bd_sf"/>
</dbReference>
<dbReference type="Pfam" id="PF13412">
    <property type="entry name" value="HTH_24"/>
    <property type="match status" value="1"/>
</dbReference>
<gene>
    <name evidence="5" type="ORF">DT99_01445</name>
</gene>
<dbReference type="EMBL" id="JJOA01000001">
    <property type="protein sequence ID" value="KEA61481.1"/>
    <property type="molecule type" value="Genomic_DNA"/>
</dbReference>
<dbReference type="Gene3D" id="1.10.10.10">
    <property type="entry name" value="Winged helix-like DNA-binding domain superfamily/Winged helix DNA-binding domain"/>
    <property type="match status" value="1"/>
</dbReference>
<dbReference type="PANTHER" id="PTHR30154">
    <property type="entry name" value="LEUCINE-RESPONSIVE REGULATORY PROTEIN"/>
    <property type="match status" value="1"/>
</dbReference>
<organism evidence="5">
    <name type="scientific">Burkholderia cenocepacia</name>
    <dbReference type="NCBI Taxonomy" id="95486"/>
    <lineage>
        <taxon>Bacteria</taxon>
        <taxon>Pseudomonadati</taxon>
        <taxon>Pseudomonadota</taxon>
        <taxon>Betaproteobacteria</taxon>
        <taxon>Burkholderiales</taxon>
        <taxon>Burkholderiaceae</taxon>
        <taxon>Burkholderia</taxon>
        <taxon>Burkholderia cepacia complex</taxon>
    </lineage>
</organism>
<evidence type="ECO:0000313" key="5">
    <source>
        <dbReference type="EMBL" id="KEA61481.1"/>
    </source>
</evidence>
<dbReference type="InterPro" id="IPR000485">
    <property type="entry name" value="AsnC-type_HTH_dom"/>
</dbReference>
<keyword evidence="2" id="KW-0238">DNA-binding</keyword>
<evidence type="ECO:0000256" key="3">
    <source>
        <dbReference type="ARBA" id="ARBA00023163"/>
    </source>
</evidence>
<sequence>MTDKKRQLDKIDLRILDILRTDGRISYRKLSERVNLTPRPCQARVERLEALGVIEGYRAVIKAPRATKPIVVIAQIVLADHGRSQAPFEDEMRANPAVLDCWLVSGTFDFLVRLACEDLDEYRRIANVWLESPRFRIEKIVTTAELQAIKRSVV</sequence>
<dbReference type="PRINTS" id="PR00033">
    <property type="entry name" value="HTHASNC"/>
</dbReference>
<dbReference type="PANTHER" id="PTHR30154:SF34">
    <property type="entry name" value="TRANSCRIPTIONAL REGULATOR AZLB"/>
    <property type="match status" value="1"/>
</dbReference>
<dbReference type="OrthoDB" id="8590699at2"/>
<accession>A0A071MYC3</accession>
<dbReference type="SUPFAM" id="SSF46785">
    <property type="entry name" value="Winged helix' DNA-binding domain"/>
    <property type="match status" value="1"/>
</dbReference>
<dbReference type="InterPro" id="IPR011008">
    <property type="entry name" value="Dimeric_a/b-barrel"/>
</dbReference>
<dbReference type="PROSITE" id="PS50956">
    <property type="entry name" value="HTH_ASNC_2"/>
    <property type="match status" value="1"/>
</dbReference>
<proteinExistence type="predicted"/>
<dbReference type="SUPFAM" id="SSF54909">
    <property type="entry name" value="Dimeric alpha+beta barrel"/>
    <property type="match status" value="1"/>
</dbReference>
<dbReference type="GO" id="GO:0043200">
    <property type="term" value="P:response to amino acid"/>
    <property type="evidence" value="ECO:0007669"/>
    <property type="project" value="TreeGrafter"/>
</dbReference>
<evidence type="ECO:0000259" key="4">
    <source>
        <dbReference type="PROSITE" id="PS50956"/>
    </source>
</evidence>
<dbReference type="GO" id="GO:0043565">
    <property type="term" value="F:sequence-specific DNA binding"/>
    <property type="evidence" value="ECO:0007669"/>
    <property type="project" value="InterPro"/>
</dbReference>
<feature type="domain" description="HTH asnC-type" evidence="4">
    <location>
        <begin position="8"/>
        <end position="84"/>
    </location>
</feature>
<keyword evidence="3" id="KW-0804">Transcription</keyword>
<dbReference type="InterPro" id="IPR019887">
    <property type="entry name" value="Tscrpt_reg_AsnC/Lrp_C"/>
</dbReference>
<dbReference type="GO" id="GO:0005829">
    <property type="term" value="C:cytosol"/>
    <property type="evidence" value="ECO:0007669"/>
    <property type="project" value="TreeGrafter"/>
</dbReference>
<protein>
    <submittedName>
        <fullName evidence="5">AsnC family transcriptional regulator</fullName>
    </submittedName>
</protein>